<reference evidence="3 4" key="1">
    <citation type="journal article" date="2013" name="Genome Biol.">
        <title>Genome of Acanthamoeba castellanii highlights extensive lateral gene transfer and early evolution of tyrosine kinase signaling.</title>
        <authorList>
            <person name="Clarke M."/>
            <person name="Lohan A.J."/>
            <person name="Liu B."/>
            <person name="Lagkouvardos I."/>
            <person name="Roy S."/>
            <person name="Zafar N."/>
            <person name="Bertelli C."/>
            <person name="Schilde C."/>
            <person name="Kianianmomeni A."/>
            <person name="Burglin T.R."/>
            <person name="Frech C."/>
            <person name="Turcotte B."/>
            <person name="Kopec K.O."/>
            <person name="Synnott J.M."/>
            <person name="Choo C."/>
            <person name="Paponov I."/>
            <person name="Finkler A."/>
            <person name="Soon Heng Tan C."/>
            <person name="Hutchins A.P."/>
            <person name="Weinmeier T."/>
            <person name="Rattei T."/>
            <person name="Chu J.S."/>
            <person name="Gimenez G."/>
            <person name="Irimia M."/>
            <person name="Rigden D.J."/>
            <person name="Fitzpatrick D.A."/>
            <person name="Lorenzo-Morales J."/>
            <person name="Bateman A."/>
            <person name="Chiu C.H."/>
            <person name="Tang P."/>
            <person name="Hegemann P."/>
            <person name="Fromm H."/>
            <person name="Raoult D."/>
            <person name="Greub G."/>
            <person name="Miranda-Saavedra D."/>
            <person name="Chen N."/>
            <person name="Nash P."/>
            <person name="Ginger M.L."/>
            <person name="Horn M."/>
            <person name="Schaap P."/>
            <person name="Caler L."/>
            <person name="Loftus B."/>
        </authorList>
    </citation>
    <scope>NUCLEOTIDE SEQUENCE [LARGE SCALE GENOMIC DNA]</scope>
    <source>
        <strain evidence="3 4">Neff</strain>
    </source>
</reference>
<feature type="coiled-coil region" evidence="1">
    <location>
        <begin position="221"/>
        <end position="273"/>
    </location>
</feature>
<dbReference type="EMBL" id="KB007948">
    <property type="protein sequence ID" value="ELR18724.1"/>
    <property type="molecule type" value="Genomic_DNA"/>
</dbReference>
<evidence type="ECO:0008006" key="5">
    <source>
        <dbReference type="Google" id="ProtNLM"/>
    </source>
</evidence>
<protein>
    <recommendedName>
        <fullName evidence="5">PAS domain-containing protein</fullName>
    </recommendedName>
</protein>
<name>L8GZQ2_ACACF</name>
<dbReference type="GeneID" id="14919519"/>
<organism evidence="3 4">
    <name type="scientific">Acanthamoeba castellanii (strain ATCC 30010 / Neff)</name>
    <dbReference type="NCBI Taxonomy" id="1257118"/>
    <lineage>
        <taxon>Eukaryota</taxon>
        <taxon>Amoebozoa</taxon>
        <taxon>Discosea</taxon>
        <taxon>Longamoebia</taxon>
        <taxon>Centramoebida</taxon>
        <taxon>Acanthamoebidae</taxon>
        <taxon>Acanthamoeba</taxon>
    </lineage>
</organism>
<feature type="region of interest" description="Disordered" evidence="2">
    <location>
        <begin position="574"/>
        <end position="651"/>
    </location>
</feature>
<feature type="region of interest" description="Disordered" evidence="2">
    <location>
        <begin position="22"/>
        <end position="60"/>
    </location>
</feature>
<evidence type="ECO:0000256" key="2">
    <source>
        <dbReference type="SAM" id="MobiDB-lite"/>
    </source>
</evidence>
<dbReference type="KEGG" id="acan:ACA1_395550"/>
<keyword evidence="4" id="KW-1185">Reference proteome</keyword>
<feature type="region of interest" description="Disordered" evidence="2">
    <location>
        <begin position="140"/>
        <end position="196"/>
    </location>
</feature>
<proteinExistence type="predicted"/>
<evidence type="ECO:0000256" key="1">
    <source>
        <dbReference type="SAM" id="Coils"/>
    </source>
</evidence>
<evidence type="ECO:0000313" key="4">
    <source>
        <dbReference type="Proteomes" id="UP000011083"/>
    </source>
</evidence>
<feature type="compositionally biased region" description="Low complexity" evidence="2">
    <location>
        <begin position="140"/>
        <end position="155"/>
    </location>
</feature>
<feature type="region of interest" description="Disordered" evidence="2">
    <location>
        <begin position="517"/>
        <end position="549"/>
    </location>
</feature>
<feature type="compositionally biased region" description="Basic and acidic residues" evidence="2">
    <location>
        <begin position="592"/>
        <end position="604"/>
    </location>
</feature>
<dbReference type="VEuPathDB" id="AmoebaDB:ACA1_395550"/>
<evidence type="ECO:0000313" key="3">
    <source>
        <dbReference type="EMBL" id="ELR18724.1"/>
    </source>
</evidence>
<dbReference type="AlphaFoldDB" id="L8GZQ2"/>
<keyword evidence="1" id="KW-0175">Coiled coil</keyword>
<gene>
    <name evidence="3" type="ORF">ACA1_395550</name>
</gene>
<dbReference type="RefSeq" id="XP_004340767.1">
    <property type="nucleotide sequence ID" value="XM_004340719.1"/>
</dbReference>
<sequence>MGACVSREQPCGRCVRVGKAESCQLPPIRKRGRPPRKTPAPDEQQQPPHHHQRQPPPLLPAITTNITTTQAQAAKRLCIRPGDTINQPPTLPPLGVHPAAPPAACWQYPPVAPLPPQLLYATAAATAAAAATANPLAPCAAATSFSSPSSSSWSSPKEEDGASSSPSQPTAPGHQRSAPLQAQTAPAAGQEQELGQDAGLRSLLMLVREMRRENERLHDIIAQLCATQEATERRLARVEADDQTKSRQLEQTRIELNQKIEAMTHRLDQVSANAHASPNAFQSFPSFQSMQVAPAPAPAPPAPQRWDAYHLPPQAHLRAGVGRPLVAPEEATSRVELERYIAHCIPFLQEYDASSLIIRDLRLPFLIMEILEAETMDDLDTPVIVYASPSFCQLLGYDMYELDGLLVSVVGPPAPETLTTFVRLMLMRSPTPVAHPFFVTASVFVTKQGRGVRTTNRHQFLYDRQRRARWDIMQVYCIHEMDVETAVPMRSLRSIVHDPIARAHLLTHLPHSLLFGGRSRLATGPPASSTHHHHHRDQHQQRGHNHQQPETNLEASLVEHAVITAQEEAALTAALAGQQSPPQPQPPPGRDATAHEQLRAEDANTPHNANNDELEELIRVLGSPHQTSSGGGGFNSRPPPAPTSLAERWLH</sequence>
<dbReference type="Proteomes" id="UP000011083">
    <property type="component" value="Unassembled WGS sequence"/>
</dbReference>
<accession>L8GZQ2</accession>
<feature type="compositionally biased region" description="Basic residues" evidence="2">
    <location>
        <begin position="530"/>
        <end position="545"/>
    </location>
</feature>